<evidence type="ECO:0000313" key="3">
    <source>
        <dbReference type="Proteomes" id="UP000624325"/>
    </source>
</evidence>
<gene>
    <name evidence="2" type="ORF">Air01nite_48590</name>
</gene>
<feature type="compositionally biased region" description="Polar residues" evidence="1">
    <location>
        <begin position="417"/>
        <end position="432"/>
    </location>
</feature>
<feature type="region of interest" description="Disordered" evidence="1">
    <location>
        <begin position="416"/>
        <end position="463"/>
    </location>
</feature>
<name>A0ABQ4C7Q2_9ACTN</name>
<reference evidence="2 3" key="1">
    <citation type="submission" date="2021-01" db="EMBL/GenBank/DDBJ databases">
        <title>Whole genome shotgun sequence of Asanoa iriomotensis NBRC 100142.</title>
        <authorList>
            <person name="Komaki H."/>
            <person name="Tamura T."/>
        </authorList>
    </citation>
    <scope>NUCLEOTIDE SEQUENCE [LARGE SCALE GENOMIC DNA]</scope>
    <source>
        <strain evidence="2 3">NBRC 100142</strain>
    </source>
</reference>
<accession>A0ABQ4C7Q2</accession>
<evidence type="ECO:0000313" key="2">
    <source>
        <dbReference type="EMBL" id="GIF58764.1"/>
    </source>
</evidence>
<dbReference type="RefSeq" id="WP_203705488.1">
    <property type="nucleotide sequence ID" value="NZ_BAAALU010000011.1"/>
</dbReference>
<dbReference type="Proteomes" id="UP000624325">
    <property type="component" value="Unassembled WGS sequence"/>
</dbReference>
<evidence type="ECO:0000256" key="1">
    <source>
        <dbReference type="SAM" id="MobiDB-lite"/>
    </source>
</evidence>
<proteinExistence type="predicted"/>
<dbReference type="SUPFAM" id="SSF52540">
    <property type="entry name" value="P-loop containing nucleoside triphosphate hydrolases"/>
    <property type="match status" value="1"/>
</dbReference>
<sequence>MTDLTEEEVLLAARGYIDAAEEAGVATGRRLKVTRASEITMRGTRWLWEEPVGQDAVARFMSPLPPARWLPLGGLCLLGGREGIGKTTWAYRIAAQVTTGTLPGSFHGQPRSVVVAATEDDWARTIVPRLVAAGADLARVLRVDAIEDDHVSGLTLPADVGALQRLCAREGVVLILLDPLMGTISGALDTHKDAEVRQALEPLSRLAHDGQMTILGLIHVNKSQGSDLLTRLMASRAFSAVARAVLFASKEEPEPGADEKPHETFLLGQAKNNLAAKVPHSVRYHIEGVKVGHDDDLNEAIWSSHIVVDGRADGRIDDLMTAQESRSAQRDTPRDRACKWLRGYLTGKGAVESATVKAAGRAEGFSDPTIKRASTDLEIVVSYLPGANRTAWTLPTFVMAEPVEPVDLFEPVEPVVQSGTERPTGSTGSAAQSPREAEPVPDPVCCGDRGAGGPLATEGGPLQPRCQFCVNSPTYYKRGG</sequence>
<dbReference type="Pfam" id="PF13481">
    <property type="entry name" value="AAA_25"/>
    <property type="match status" value="1"/>
</dbReference>
<dbReference type="InterPro" id="IPR027417">
    <property type="entry name" value="P-loop_NTPase"/>
</dbReference>
<organism evidence="2 3">
    <name type="scientific">Asanoa iriomotensis</name>
    <dbReference type="NCBI Taxonomy" id="234613"/>
    <lineage>
        <taxon>Bacteria</taxon>
        <taxon>Bacillati</taxon>
        <taxon>Actinomycetota</taxon>
        <taxon>Actinomycetes</taxon>
        <taxon>Micromonosporales</taxon>
        <taxon>Micromonosporaceae</taxon>
        <taxon>Asanoa</taxon>
    </lineage>
</organism>
<keyword evidence="3" id="KW-1185">Reference proteome</keyword>
<dbReference type="EMBL" id="BONC01000036">
    <property type="protein sequence ID" value="GIF58764.1"/>
    <property type="molecule type" value="Genomic_DNA"/>
</dbReference>
<dbReference type="Gene3D" id="3.40.50.300">
    <property type="entry name" value="P-loop containing nucleotide triphosphate hydrolases"/>
    <property type="match status" value="1"/>
</dbReference>
<comment type="caution">
    <text evidence="2">The sequence shown here is derived from an EMBL/GenBank/DDBJ whole genome shotgun (WGS) entry which is preliminary data.</text>
</comment>
<evidence type="ECO:0008006" key="4">
    <source>
        <dbReference type="Google" id="ProtNLM"/>
    </source>
</evidence>
<protein>
    <recommendedName>
        <fullName evidence="4">AAA domain-containing protein</fullName>
    </recommendedName>
</protein>